<organism evidence="1">
    <name type="scientific">bioreactor metagenome</name>
    <dbReference type="NCBI Taxonomy" id="1076179"/>
    <lineage>
        <taxon>unclassified sequences</taxon>
        <taxon>metagenomes</taxon>
        <taxon>ecological metagenomes</taxon>
    </lineage>
</organism>
<dbReference type="EMBL" id="VSSQ01035924">
    <property type="protein sequence ID" value="MPM88277.1"/>
    <property type="molecule type" value="Genomic_DNA"/>
</dbReference>
<proteinExistence type="predicted"/>
<protein>
    <submittedName>
        <fullName evidence="1">Uncharacterized protein</fullName>
    </submittedName>
</protein>
<comment type="caution">
    <text evidence="1">The sequence shown here is derived from an EMBL/GenBank/DDBJ whole genome shotgun (WGS) entry which is preliminary data.</text>
</comment>
<sequence>MEAFVFAHVKRGDLAGGIVNGAVDGIFLPVPFEPGKRTRIDLQQKPCLRTPFPPSVGLKPPAFLGRFDVRISESGMQGCVADINAVMFGKTLSEVAEISRAINIGFLQGDNFILRFLRNGIMRRPQGIFMNDSSRARFPHFLFQALHLPLRQP</sequence>
<evidence type="ECO:0000313" key="1">
    <source>
        <dbReference type="EMBL" id="MPM88277.1"/>
    </source>
</evidence>
<gene>
    <name evidence="1" type="ORF">SDC9_135379</name>
</gene>
<reference evidence="1" key="1">
    <citation type="submission" date="2019-08" db="EMBL/GenBank/DDBJ databases">
        <authorList>
            <person name="Kucharzyk K."/>
            <person name="Murdoch R.W."/>
            <person name="Higgins S."/>
            <person name="Loffler F."/>
        </authorList>
    </citation>
    <scope>NUCLEOTIDE SEQUENCE</scope>
</reference>
<dbReference type="AlphaFoldDB" id="A0A645DG80"/>
<name>A0A645DG80_9ZZZZ</name>
<accession>A0A645DG80</accession>